<organism evidence="3 4">
    <name type="scientific">Symbiodinium necroappetens</name>
    <dbReference type="NCBI Taxonomy" id="1628268"/>
    <lineage>
        <taxon>Eukaryota</taxon>
        <taxon>Sar</taxon>
        <taxon>Alveolata</taxon>
        <taxon>Dinophyceae</taxon>
        <taxon>Suessiales</taxon>
        <taxon>Symbiodiniaceae</taxon>
        <taxon>Symbiodinium</taxon>
    </lineage>
</organism>
<dbReference type="InterPro" id="IPR035068">
    <property type="entry name" value="TldD/PmbA_N"/>
</dbReference>
<dbReference type="OrthoDB" id="10060035at2759"/>
<protein>
    <submittedName>
        <fullName evidence="3">TldD protein</fullName>
    </submittedName>
</protein>
<evidence type="ECO:0000259" key="2">
    <source>
        <dbReference type="Pfam" id="PF19289"/>
    </source>
</evidence>
<dbReference type="AlphaFoldDB" id="A0A812UD81"/>
<feature type="domain" description="Metalloprotease TldD/E C-terminal" evidence="2">
    <location>
        <begin position="603"/>
        <end position="799"/>
    </location>
</feature>
<comment type="similarity">
    <text evidence="1">Belongs to the peptidase U62 family.</text>
</comment>
<accession>A0A812UD81</accession>
<sequence length="800" mass="85565">MDADTVSRDKVVRKAVDNALVMSRFGKKSALTLAGNAHSYEQRGTDTAELSQQDSIDIMAAINDHCRRRYPDLKSTSILLHEEAHNKAYQTTMGGEGVSVINRATWVVVMTAEDKNGRPVELRESLSGKGNLADLNMTMQTIGPALDETYQHLKAKCNAVPVRGGQHVIVLSPDLAGMLAHEAMGHPCEADSVLGGSALAGLVGKPVASELITMIDYANTYNGSELMIPVYADDEGTEAIDAVLIENGIMKNFMNSRETAAKLGMAATGNARAYTFNDEPLIRMRNTAILPGKSKLEDMISEVEEGYFLMKTGNGQADATTEFMFGINLAYEIRNGKLGHAITDTTVSGRAIDMLKTVDAVSDDMHWECGGYCGKKQPMVVSMGGPAIRAQAAGFDDGHVSVSITTQDELNIEQNEASLLRSVENYDISLTGIVDGRKANVAITDLNDAVVAETVKTLVARARSAPQDDANAVSSNQVDSFEQGPLHSDLDLLCRKASEILDFRAEQTPKVELRSAAAAHGVSRTHTVTSRGTALSSTVGSFRLGVTCNATEDGKTSSFSYSGGIANDLSDKSAVEFFALDELMRSAEHQIHTQLIGSPFVGEVILAPSAVSSVFSWLLEQLGTQALIAQSSVYQHSVGEQIAASNLTLRSDFDAPGHAPYTADGFRAEPLVVLENGRLATLLPDLYGSLKTGLSHRPSTSGWSIDPGKDRKTDLISSVQRGALVTRISMGRPTSSGDFSGVIKNSFLIEDGEIGAALAETMVAGNMAQMLKDISGVSAEKINYGGQNFPWLKINGLHFS</sequence>
<dbReference type="InterPro" id="IPR036059">
    <property type="entry name" value="TldD/PmbA_sf"/>
</dbReference>
<dbReference type="Pfam" id="PF19289">
    <property type="entry name" value="PmbA_TldD_3rd"/>
    <property type="match status" value="2"/>
</dbReference>
<dbReference type="InterPro" id="IPR051463">
    <property type="entry name" value="Peptidase_U62_metallo"/>
</dbReference>
<dbReference type="Gene3D" id="3.30.2290.10">
    <property type="entry name" value="PmbA/TldD superfamily"/>
    <property type="match status" value="2"/>
</dbReference>
<dbReference type="PANTHER" id="PTHR30624">
    <property type="entry name" value="UNCHARACTERIZED PROTEIN TLDD AND PMBA"/>
    <property type="match status" value="1"/>
</dbReference>
<gene>
    <name evidence="3" type="primary">tldD</name>
    <name evidence="3" type="ORF">SNEC2469_LOCUS16368</name>
</gene>
<evidence type="ECO:0000313" key="4">
    <source>
        <dbReference type="Proteomes" id="UP000601435"/>
    </source>
</evidence>
<dbReference type="EMBL" id="CAJNJA010026807">
    <property type="protein sequence ID" value="CAE7564949.1"/>
    <property type="molecule type" value="Genomic_DNA"/>
</dbReference>
<dbReference type="SUPFAM" id="SSF111283">
    <property type="entry name" value="Putative modulator of DNA gyrase, PmbA/TldD"/>
    <property type="match status" value="2"/>
</dbReference>
<keyword evidence="4" id="KW-1185">Reference proteome</keyword>
<dbReference type="PANTHER" id="PTHR30624:SF0">
    <property type="entry name" value="METALLOPROTEASE SLR0863"/>
    <property type="match status" value="1"/>
</dbReference>
<feature type="domain" description="Metalloprotease TldD/E C-terminal" evidence="2">
    <location>
        <begin position="166"/>
        <end position="391"/>
    </location>
</feature>
<dbReference type="GO" id="GO:0005829">
    <property type="term" value="C:cytosol"/>
    <property type="evidence" value="ECO:0007669"/>
    <property type="project" value="TreeGrafter"/>
</dbReference>
<dbReference type="InterPro" id="IPR045569">
    <property type="entry name" value="Metalloprtase-TldD/E_C"/>
</dbReference>
<evidence type="ECO:0000313" key="3">
    <source>
        <dbReference type="EMBL" id="CAE7564949.1"/>
    </source>
</evidence>
<dbReference type="GO" id="GO:0008237">
    <property type="term" value="F:metallopeptidase activity"/>
    <property type="evidence" value="ECO:0007669"/>
    <property type="project" value="InterPro"/>
</dbReference>
<dbReference type="Proteomes" id="UP000601435">
    <property type="component" value="Unassembled WGS sequence"/>
</dbReference>
<evidence type="ECO:0000256" key="1">
    <source>
        <dbReference type="ARBA" id="ARBA00005836"/>
    </source>
</evidence>
<comment type="caution">
    <text evidence="3">The sequence shown here is derived from an EMBL/GenBank/DDBJ whole genome shotgun (WGS) entry which is preliminary data.</text>
</comment>
<reference evidence="3" key="1">
    <citation type="submission" date="2021-02" db="EMBL/GenBank/DDBJ databases">
        <authorList>
            <person name="Dougan E. K."/>
            <person name="Rhodes N."/>
            <person name="Thang M."/>
            <person name="Chan C."/>
        </authorList>
    </citation>
    <scope>NUCLEOTIDE SEQUENCE</scope>
</reference>
<dbReference type="GO" id="GO:0006508">
    <property type="term" value="P:proteolysis"/>
    <property type="evidence" value="ECO:0007669"/>
    <property type="project" value="InterPro"/>
</dbReference>
<name>A0A812UD81_9DINO</name>
<proteinExistence type="inferred from homology"/>